<feature type="non-terminal residue" evidence="1">
    <location>
        <position position="571"/>
    </location>
</feature>
<dbReference type="PANTHER" id="PTHR47718">
    <property type="entry name" value="OS01G0519700 PROTEIN"/>
    <property type="match status" value="1"/>
</dbReference>
<dbReference type="PANTHER" id="PTHR47718:SF17">
    <property type="entry name" value="PROTEIN FAR1-RELATED SEQUENCE 5-LIKE"/>
    <property type="match status" value="1"/>
</dbReference>
<comment type="caution">
    <text evidence="1">The sequence shown here is derived from an EMBL/GenBank/DDBJ whole genome shotgun (WGS) entry which is preliminary data.</text>
</comment>
<dbReference type="Proteomes" id="UP000789405">
    <property type="component" value="Unassembled WGS sequence"/>
</dbReference>
<sequence>NTFYNSNRQDMEPKILDNQNIEPEVLNNYDAELEILAAYDSTDDFSDIDIDNIKGHGIRIGGGGRVNTKTKKIIKRSYLCRHAGKPAKSSEVSCRVECLWKVNFWFKNEKNCIEVTTFNNEHVGHELNPLASYFDPTLRKLPKEIVEEIRFLTTIAKADATMQYRIIREKYNVRIYRPDLYKTIQMFRRDSEPGEDDAGMFLAEEKFNERWEKLLQDYPQARNYLMRSLGCCIKSWARAFTSRYFTAGVQSTSRNEGENSALKRLFGSSSLSLCELFEALEERYQEEIDYCKFVSWKQTIPQIGPKNVAKTIFEPVVRQLNEFVMPNIMKKQEEQMNLSFYYHAIEVDLEVIFSREREVDESEQCIDNLFDCPQMQLKSFLNDFSIIVESWEVMHLISSGTSHFAHILPTQFLHSEFDTNIAEEFANNNQSPDEISKAISKKRKFGELWGLGRKIMINAIENSSEELYHELLGFFTSIQNRTLPRRVISKVNDGNEFSHNINNNGCMIDIRNPVKRKSKGRPKSKRIANTFEKSDTKMSYKCKLCKKKGHNSKTCKEKSNIYANNTNGEIE</sequence>
<keyword evidence="2" id="KW-1185">Reference proteome</keyword>
<reference evidence="1" key="1">
    <citation type="submission" date="2021-06" db="EMBL/GenBank/DDBJ databases">
        <authorList>
            <person name="Kallberg Y."/>
            <person name="Tangrot J."/>
            <person name="Rosling A."/>
        </authorList>
    </citation>
    <scope>NUCLEOTIDE SEQUENCE</scope>
    <source>
        <strain evidence="1">MA453B</strain>
    </source>
</reference>
<name>A0A9N9J775_9GLOM</name>
<organism evidence="1 2">
    <name type="scientific">Dentiscutata erythropus</name>
    <dbReference type="NCBI Taxonomy" id="1348616"/>
    <lineage>
        <taxon>Eukaryota</taxon>
        <taxon>Fungi</taxon>
        <taxon>Fungi incertae sedis</taxon>
        <taxon>Mucoromycota</taxon>
        <taxon>Glomeromycotina</taxon>
        <taxon>Glomeromycetes</taxon>
        <taxon>Diversisporales</taxon>
        <taxon>Gigasporaceae</taxon>
        <taxon>Dentiscutata</taxon>
    </lineage>
</organism>
<accession>A0A9N9J775</accession>
<protein>
    <submittedName>
        <fullName evidence="1">26572_t:CDS:1</fullName>
    </submittedName>
</protein>
<proteinExistence type="predicted"/>
<evidence type="ECO:0000313" key="2">
    <source>
        <dbReference type="Proteomes" id="UP000789405"/>
    </source>
</evidence>
<dbReference type="EMBL" id="CAJVPY010018751">
    <property type="protein sequence ID" value="CAG8768449.1"/>
    <property type="molecule type" value="Genomic_DNA"/>
</dbReference>
<dbReference type="OrthoDB" id="2441179at2759"/>
<evidence type="ECO:0000313" key="1">
    <source>
        <dbReference type="EMBL" id="CAG8768449.1"/>
    </source>
</evidence>
<feature type="non-terminal residue" evidence="1">
    <location>
        <position position="1"/>
    </location>
</feature>
<dbReference type="AlphaFoldDB" id="A0A9N9J775"/>
<gene>
    <name evidence="1" type="ORF">DERYTH_LOCUS18458</name>
</gene>